<keyword evidence="7" id="KW-1185">Reference proteome</keyword>
<dbReference type="CDD" id="cd01189">
    <property type="entry name" value="INT_ICEBs1_C_like"/>
    <property type="match status" value="1"/>
</dbReference>
<evidence type="ECO:0000256" key="4">
    <source>
        <dbReference type="SAM" id="MobiDB-lite"/>
    </source>
</evidence>
<organism evidence="6 7">
    <name type="scientific">Saccharopolyspora gloriosae</name>
    <dbReference type="NCBI Taxonomy" id="455344"/>
    <lineage>
        <taxon>Bacteria</taxon>
        <taxon>Bacillati</taxon>
        <taxon>Actinomycetota</taxon>
        <taxon>Actinomycetes</taxon>
        <taxon>Pseudonocardiales</taxon>
        <taxon>Pseudonocardiaceae</taxon>
        <taxon>Saccharopolyspora</taxon>
    </lineage>
</organism>
<dbReference type="InterPro" id="IPR010998">
    <property type="entry name" value="Integrase_recombinase_N"/>
</dbReference>
<dbReference type="PANTHER" id="PTHR30349:SF64">
    <property type="entry name" value="PROPHAGE INTEGRASE INTD-RELATED"/>
    <property type="match status" value="1"/>
</dbReference>
<dbReference type="AlphaFoldDB" id="A0A840N5T8"/>
<gene>
    <name evidence="6" type="ORF">BJ969_000474</name>
</gene>
<dbReference type="RefSeq" id="WP_184476877.1">
    <property type="nucleotide sequence ID" value="NZ_JACHIV010000001.1"/>
</dbReference>
<evidence type="ECO:0000256" key="1">
    <source>
        <dbReference type="ARBA" id="ARBA00008857"/>
    </source>
</evidence>
<dbReference type="Gene3D" id="1.10.150.130">
    <property type="match status" value="1"/>
</dbReference>
<comment type="similarity">
    <text evidence="1">Belongs to the 'phage' integrase family.</text>
</comment>
<proteinExistence type="inferred from homology"/>
<evidence type="ECO:0000259" key="5">
    <source>
        <dbReference type="PROSITE" id="PS51898"/>
    </source>
</evidence>
<dbReference type="InterPro" id="IPR011010">
    <property type="entry name" value="DNA_brk_join_enz"/>
</dbReference>
<dbReference type="Pfam" id="PF00589">
    <property type="entry name" value="Phage_integrase"/>
    <property type="match status" value="1"/>
</dbReference>
<reference evidence="6 7" key="1">
    <citation type="submission" date="2020-08" db="EMBL/GenBank/DDBJ databases">
        <title>Sequencing the genomes of 1000 actinobacteria strains.</title>
        <authorList>
            <person name="Klenk H.-P."/>
        </authorList>
    </citation>
    <scope>NUCLEOTIDE SEQUENCE [LARGE SCALE GENOMIC DNA]</scope>
    <source>
        <strain evidence="6 7">DSM 45582</strain>
    </source>
</reference>
<evidence type="ECO:0000256" key="3">
    <source>
        <dbReference type="ARBA" id="ARBA00023172"/>
    </source>
</evidence>
<dbReference type="PROSITE" id="PS51898">
    <property type="entry name" value="TYR_RECOMBINASE"/>
    <property type="match status" value="1"/>
</dbReference>
<dbReference type="InterPro" id="IPR002104">
    <property type="entry name" value="Integrase_catalytic"/>
</dbReference>
<dbReference type="PANTHER" id="PTHR30349">
    <property type="entry name" value="PHAGE INTEGRASE-RELATED"/>
    <property type="match status" value="1"/>
</dbReference>
<name>A0A840N5T8_9PSEU</name>
<evidence type="ECO:0000313" key="7">
    <source>
        <dbReference type="Proteomes" id="UP000580474"/>
    </source>
</evidence>
<dbReference type="Gene3D" id="1.10.443.10">
    <property type="entry name" value="Intergrase catalytic core"/>
    <property type="match status" value="1"/>
</dbReference>
<accession>A0A840N5T8</accession>
<dbReference type="InterPro" id="IPR013762">
    <property type="entry name" value="Integrase-like_cat_sf"/>
</dbReference>
<feature type="region of interest" description="Disordered" evidence="4">
    <location>
        <begin position="365"/>
        <end position="384"/>
    </location>
</feature>
<keyword evidence="3" id="KW-0233">DNA recombination</keyword>
<comment type="caution">
    <text evidence="6">The sequence shown here is derived from an EMBL/GenBank/DDBJ whole genome shotgun (WGS) entry which is preliminary data.</text>
</comment>
<dbReference type="EMBL" id="JACHIV010000001">
    <property type="protein sequence ID" value="MBB5067386.1"/>
    <property type="molecule type" value="Genomic_DNA"/>
</dbReference>
<dbReference type="Proteomes" id="UP000580474">
    <property type="component" value="Unassembled WGS sequence"/>
</dbReference>
<dbReference type="SUPFAM" id="SSF56349">
    <property type="entry name" value="DNA breaking-rejoining enzymes"/>
    <property type="match status" value="1"/>
</dbReference>
<evidence type="ECO:0000313" key="6">
    <source>
        <dbReference type="EMBL" id="MBB5067386.1"/>
    </source>
</evidence>
<dbReference type="InterPro" id="IPR050090">
    <property type="entry name" value="Tyrosine_recombinase_XerCD"/>
</dbReference>
<keyword evidence="2" id="KW-0238">DNA-binding</keyword>
<evidence type="ECO:0000256" key="2">
    <source>
        <dbReference type="ARBA" id="ARBA00023125"/>
    </source>
</evidence>
<dbReference type="GO" id="GO:0003677">
    <property type="term" value="F:DNA binding"/>
    <property type="evidence" value="ECO:0007669"/>
    <property type="project" value="UniProtKB-KW"/>
</dbReference>
<protein>
    <submittedName>
        <fullName evidence="6">Integrase</fullName>
    </submittedName>
</protein>
<sequence>MASIRKLANGKWQAQFRPIPGGKQITRTTRRKIDAQQWLDEQTAAMKMGQFVDPTSGRVTFSEFFEDWAKRQLWASGTERAMRLATKSVPFADVPMSRILRSHIELWVKNMQTEQTGYGRKEGLAPGTIKTRFNNVRSVFRAAARDRVIASDPSEGVRLPRVRRGEMALNIPTPKMVKSIIQEADPGFGKFVKLCAFAGLRLGEAAALRVIDFDFEARTVSITRQVQRQNGRTVEILPPKHGSERIVFLADSLNAELREYVDALPGVGGDRWLFKGEAAYPLHQNSIGYLWRKARSAAGCEQVRLHDLRHFYASGLIASGCDVVTVQRALGHSSANITLSTYAHLWPTAEDRTRSAAAGLLRDALGSADEPLTNKEGEDGSEQQ</sequence>
<dbReference type="GO" id="GO:0006310">
    <property type="term" value="P:DNA recombination"/>
    <property type="evidence" value="ECO:0007669"/>
    <property type="project" value="UniProtKB-KW"/>
</dbReference>
<feature type="domain" description="Tyr recombinase" evidence="5">
    <location>
        <begin position="167"/>
        <end position="358"/>
    </location>
</feature>
<dbReference type="GO" id="GO:0015074">
    <property type="term" value="P:DNA integration"/>
    <property type="evidence" value="ECO:0007669"/>
    <property type="project" value="InterPro"/>
</dbReference>